<dbReference type="InterPro" id="IPR036638">
    <property type="entry name" value="HLH_DNA-bd_sf"/>
</dbReference>
<accession>A0A8X7WKI6</accession>
<dbReference type="GO" id="GO:0090575">
    <property type="term" value="C:RNA polymerase II transcription regulator complex"/>
    <property type="evidence" value="ECO:0007669"/>
    <property type="project" value="TreeGrafter"/>
</dbReference>
<comment type="subcellular location">
    <subcellularLocation>
        <location evidence="1">Nucleus</location>
    </subcellularLocation>
</comment>
<feature type="coiled-coil region" evidence="6">
    <location>
        <begin position="120"/>
        <end position="147"/>
    </location>
</feature>
<dbReference type="GO" id="GO:0000977">
    <property type="term" value="F:RNA polymerase II transcription regulatory region sequence-specific DNA binding"/>
    <property type="evidence" value="ECO:0007669"/>
    <property type="project" value="TreeGrafter"/>
</dbReference>
<evidence type="ECO:0000256" key="5">
    <source>
        <dbReference type="ARBA" id="ARBA00023242"/>
    </source>
</evidence>
<reference evidence="8 9" key="1">
    <citation type="submission" date="2020-02" db="EMBL/GenBank/DDBJ databases">
        <authorList>
            <person name="Ma Q."/>
            <person name="Huang Y."/>
            <person name="Song X."/>
            <person name="Pei D."/>
        </authorList>
    </citation>
    <scope>NUCLEOTIDE SEQUENCE [LARGE SCALE GENOMIC DNA]</scope>
    <source>
        <strain evidence="8">Sxm20200214</strain>
        <tissue evidence="8">Leaf</tissue>
    </source>
</reference>
<keyword evidence="3" id="KW-0238">DNA-binding</keyword>
<dbReference type="CDD" id="cd18914">
    <property type="entry name" value="bHLH_AtORG2_like"/>
    <property type="match status" value="1"/>
</dbReference>
<dbReference type="PROSITE" id="PS50888">
    <property type="entry name" value="BHLH"/>
    <property type="match status" value="1"/>
</dbReference>
<evidence type="ECO:0000313" key="9">
    <source>
        <dbReference type="Proteomes" id="UP000886595"/>
    </source>
</evidence>
<dbReference type="EMBL" id="JAAMPC010000001">
    <property type="protein sequence ID" value="KAG2332669.1"/>
    <property type="molecule type" value="Genomic_DNA"/>
</dbReference>
<evidence type="ECO:0000259" key="7">
    <source>
        <dbReference type="PROSITE" id="PS50888"/>
    </source>
</evidence>
<organism evidence="8 9">
    <name type="scientific">Brassica carinata</name>
    <name type="common">Ethiopian mustard</name>
    <name type="synonym">Abyssinian cabbage</name>
    <dbReference type="NCBI Taxonomy" id="52824"/>
    <lineage>
        <taxon>Eukaryota</taxon>
        <taxon>Viridiplantae</taxon>
        <taxon>Streptophyta</taxon>
        <taxon>Embryophyta</taxon>
        <taxon>Tracheophyta</taxon>
        <taxon>Spermatophyta</taxon>
        <taxon>Magnoliopsida</taxon>
        <taxon>eudicotyledons</taxon>
        <taxon>Gunneridae</taxon>
        <taxon>Pentapetalae</taxon>
        <taxon>rosids</taxon>
        <taxon>malvids</taxon>
        <taxon>Brassicales</taxon>
        <taxon>Brassicaceae</taxon>
        <taxon>Brassiceae</taxon>
        <taxon>Brassica</taxon>
    </lineage>
</organism>
<dbReference type="PANTHER" id="PTHR13935:SF41">
    <property type="entry name" value="TRANSCRIPTION FACTOR ORG2-RELATED"/>
    <property type="match status" value="1"/>
</dbReference>
<dbReference type="AlphaFoldDB" id="A0A8X7WKI6"/>
<evidence type="ECO:0000256" key="3">
    <source>
        <dbReference type="ARBA" id="ARBA00023125"/>
    </source>
</evidence>
<keyword evidence="2" id="KW-0805">Transcription regulation</keyword>
<dbReference type="InterPro" id="IPR011598">
    <property type="entry name" value="bHLH_dom"/>
</dbReference>
<proteinExistence type="predicted"/>
<evidence type="ECO:0000256" key="2">
    <source>
        <dbReference type="ARBA" id="ARBA00023015"/>
    </source>
</evidence>
<dbReference type="Proteomes" id="UP000886595">
    <property type="component" value="Unassembled WGS sequence"/>
</dbReference>
<dbReference type="PANTHER" id="PTHR13935">
    <property type="entry name" value="ACHAETE-SCUTE TRANSCRIPTION FACTOR-RELATED"/>
    <property type="match status" value="1"/>
</dbReference>
<dbReference type="SUPFAM" id="SSF47459">
    <property type="entry name" value="HLH, helix-loop-helix DNA-binding domain"/>
    <property type="match status" value="1"/>
</dbReference>
<feature type="domain" description="BHLH" evidence="7">
    <location>
        <begin position="71"/>
        <end position="123"/>
    </location>
</feature>
<dbReference type="GO" id="GO:0000981">
    <property type="term" value="F:DNA-binding transcription factor activity, RNA polymerase II-specific"/>
    <property type="evidence" value="ECO:0007669"/>
    <property type="project" value="TreeGrafter"/>
</dbReference>
<dbReference type="Pfam" id="PF00010">
    <property type="entry name" value="HLH"/>
    <property type="match status" value="1"/>
</dbReference>
<dbReference type="OrthoDB" id="6106870at2759"/>
<sequence>MHAFSPPLFPNSEWAPTGEYESYKLVGDNHNNDTFLDFPVPKTYGVVPHQTSLGVPALSEGNGINNNSVLVKKLNHNAKERNRRQKANFLFSSLGSCLPRSNQSKKLSIPETVSRSLEYIPELQAEVKKLIKKKEDLLLQVSDQRERYIMPQPKVSASYFSTVFATKLLDNEVTVQISSSKIHKFSIYNVLSGLEEDGFVLVNVSSSTRGERLFYTLHLQVDKTDNYKQICAELSQRVLYLYEGCGNLFK</sequence>
<dbReference type="GO" id="GO:0010106">
    <property type="term" value="P:cellular response to iron ion starvation"/>
    <property type="evidence" value="ECO:0007669"/>
    <property type="project" value="UniProtKB-ARBA"/>
</dbReference>
<keyword evidence="5" id="KW-0539">Nucleus</keyword>
<dbReference type="InterPro" id="IPR015660">
    <property type="entry name" value="MASH1/Ascl1a-like"/>
</dbReference>
<dbReference type="SMART" id="SM00353">
    <property type="entry name" value="HLH"/>
    <property type="match status" value="1"/>
</dbReference>
<evidence type="ECO:0000313" key="8">
    <source>
        <dbReference type="EMBL" id="KAG2332669.1"/>
    </source>
</evidence>
<gene>
    <name evidence="8" type="ORF">Bca52824_003849</name>
</gene>
<keyword evidence="4" id="KW-0804">Transcription</keyword>
<comment type="caution">
    <text evidence="8">The sequence shown here is derived from an EMBL/GenBank/DDBJ whole genome shotgun (WGS) entry which is preliminary data.</text>
</comment>
<protein>
    <recommendedName>
        <fullName evidence="7">BHLH domain-containing protein</fullName>
    </recommendedName>
</protein>
<evidence type="ECO:0000256" key="4">
    <source>
        <dbReference type="ARBA" id="ARBA00023163"/>
    </source>
</evidence>
<keyword evidence="9" id="KW-1185">Reference proteome</keyword>
<dbReference type="Gene3D" id="4.10.280.10">
    <property type="entry name" value="Helix-loop-helix DNA-binding domain"/>
    <property type="match status" value="1"/>
</dbReference>
<name>A0A8X7WKI6_BRACI</name>
<evidence type="ECO:0000256" key="6">
    <source>
        <dbReference type="SAM" id="Coils"/>
    </source>
</evidence>
<keyword evidence="6" id="KW-0175">Coiled coil</keyword>
<evidence type="ECO:0000256" key="1">
    <source>
        <dbReference type="ARBA" id="ARBA00004123"/>
    </source>
</evidence>
<dbReference type="GO" id="GO:0046983">
    <property type="term" value="F:protein dimerization activity"/>
    <property type="evidence" value="ECO:0007669"/>
    <property type="project" value="InterPro"/>
</dbReference>
<dbReference type="FunFam" id="4.10.280.10:FF:000074">
    <property type="entry name" value="Transcription factor ORG2"/>
    <property type="match status" value="1"/>
</dbReference>